<dbReference type="Pfam" id="PF25973">
    <property type="entry name" value="BSH_CzcB"/>
    <property type="match status" value="2"/>
</dbReference>
<dbReference type="InterPro" id="IPR050465">
    <property type="entry name" value="UPF0194_transport"/>
</dbReference>
<evidence type="ECO:0000256" key="3">
    <source>
        <dbReference type="SAM" id="MobiDB-lite"/>
    </source>
</evidence>
<proteinExistence type="predicted"/>
<feature type="domain" description="CzcB-like barrel-sandwich hybrid" evidence="5">
    <location>
        <begin position="93"/>
        <end position="186"/>
    </location>
</feature>
<feature type="transmembrane region" description="Helical" evidence="4">
    <location>
        <begin position="39"/>
        <end position="55"/>
    </location>
</feature>
<keyword evidence="4" id="KW-0472">Membrane</keyword>
<dbReference type="Gene3D" id="2.40.50.100">
    <property type="match status" value="3"/>
</dbReference>
<dbReference type="GO" id="GO:0030313">
    <property type="term" value="C:cell envelope"/>
    <property type="evidence" value="ECO:0007669"/>
    <property type="project" value="UniProtKB-SubCell"/>
</dbReference>
<protein>
    <submittedName>
        <fullName evidence="7">HlyD family efflux transporter periplasmic adaptor subunit</fullName>
    </submittedName>
</protein>
<dbReference type="EMBL" id="DXBJ01000048">
    <property type="protein sequence ID" value="HIZ58254.1"/>
    <property type="molecule type" value="Genomic_DNA"/>
</dbReference>
<organism evidence="7 8">
    <name type="scientific">Candidatus Faecalibacterium gallistercoris</name>
    <dbReference type="NCBI Taxonomy" id="2838579"/>
    <lineage>
        <taxon>Bacteria</taxon>
        <taxon>Bacillati</taxon>
        <taxon>Bacillota</taxon>
        <taxon>Clostridia</taxon>
        <taxon>Eubacteriales</taxon>
        <taxon>Oscillospiraceae</taxon>
        <taxon>Faecalibacterium</taxon>
    </lineage>
</organism>
<reference evidence="7" key="2">
    <citation type="submission" date="2021-04" db="EMBL/GenBank/DDBJ databases">
        <authorList>
            <person name="Gilroy R."/>
        </authorList>
    </citation>
    <scope>NUCLEOTIDE SEQUENCE</scope>
    <source>
        <strain evidence="7">ChiBcec16-3735</strain>
    </source>
</reference>
<keyword evidence="4" id="KW-1133">Transmembrane helix</keyword>
<evidence type="ECO:0000256" key="2">
    <source>
        <dbReference type="ARBA" id="ARBA00023054"/>
    </source>
</evidence>
<keyword evidence="4" id="KW-0812">Transmembrane</keyword>
<gene>
    <name evidence="7" type="ORF">H9725_06705</name>
</gene>
<dbReference type="InterPro" id="IPR058636">
    <property type="entry name" value="Beta-barrel_YknX"/>
</dbReference>
<comment type="caution">
    <text evidence="7">The sequence shown here is derived from an EMBL/GenBank/DDBJ whole genome shotgun (WGS) entry which is preliminary data.</text>
</comment>
<evidence type="ECO:0000256" key="1">
    <source>
        <dbReference type="ARBA" id="ARBA00004196"/>
    </source>
</evidence>
<accession>A0A9D2FGC7</accession>
<dbReference type="Proteomes" id="UP000824065">
    <property type="component" value="Unassembled WGS sequence"/>
</dbReference>
<evidence type="ECO:0000259" key="5">
    <source>
        <dbReference type="Pfam" id="PF25973"/>
    </source>
</evidence>
<name>A0A9D2FGC7_9FIRM</name>
<sequence length="557" mass="57458">MFKKKQQEDKDGQNVALSPGAAASNKGAKAFLKRNWKRIAAGAVVVVVAAALFLPRNQAAPTSGSVNYVQVNPQRREIVNVFSDSGTITAANTYEVRPLVRGTVLTADFSEGDVVQAGDVLYTIDSSDAANSVERAQISANQAERSYEDALNASYVRSDIGGTVVSIRVAPGDAVTAGQEVATIRDDGTVLLTLNFPAADAAAFVPGQTAQVTLDGTYETLAGSVRSVSGADTLSDGNMLVRSVVIAVSNSGSLTSAQAATASVGGVNALGSARFAYQKEQTLTAAASGTVAALCVQPGAVVDAGSNIVQLTSDSLDRQVEQAADSLRSAQLSVEDAMNTLDNYTITAPISGTIIQKNVQAGETVGNESAAASTTPMCIIHDLRYLEMTLNVDELQILSIKEGQDVRITADAVQDKTFNGVVTNVSSAGTTTGGTTTYPVTIRIDDFGELLPGMNATAEIEVASASDALSIPSAAVIRGNYVLITADSPSAANADPSMTAPEGYVYVKVQTGVSDNDNIQITSGLTEQDTVAYESSALPFSYGYSSDPGMAVTVAGG</sequence>
<feature type="compositionally biased region" description="Basic and acidic residues" evidence="3">
    <location>
        <begin position="1"/>
        <end position="12"/>
    </location>
</feature>
<dbReference type="Gene3D" id="2.40.30.170">
    <property type="match status" value="1"/>
</dbReference>
<evidence type="ECO:0000259" key="6">
    <source>
        <dbReference type="Pfam" id="PF25990"/>
    </source>
</evidence>
<evidence type="ECO:0000313" key="7">
    <source>
        <dbReference type="EMBL" id="HIZ58254.1"/>
    </source>
</evidence>
<feature type="region of interest" description="Disordered" evidence="3">
    <location>
        <begin position="1"/>
        <end position="20"/>
    </location>
</feature>
<comment type="subcellular location">
    <subcellularLocation>
        <location evidence="1">Cell envelope</location>
    </subcellularLocation>
</comment>
<dbReference type="Pfam" id="PF25990">
    <property type="entry name" value="Beta-barrel_YknX"/>
    <property type="match status" value="1"/>
</dbReference>
<evidence type="ECO:0000313" key="8">
    <source>
        <dbReference type="Proteomes" id="UP000824065"/>
    </source>
</evidence>
<dbReference type="PANTHER" id="PTHR32347">
    <property type="entry name" value="EFFLUX SYSTEM COMPONENT YKNX-RELATED"/>
    <property type="match status" value="1"/>
</dbReference>
<keyword evidence="2" id="KW-0175">Coiled coil</keyword>
<evidence type="ECO:0000256" key="4">
    <source>
        <dbReference type="SAM" id="Phobius"/>
    </source>
</evidence>
<dbReference type="Gene3D" id="2.40.420.20">
    <property type="match status" value="1"/>
</dbReference>
<feature type="domain" description="YknX-like beta-barrel" evidence="6">
    <location>
        <begin position="388"/>
        <end position="460"/>
    </location>
</feature>
<dbReference type="SUPFAM" id="SSF111369">
    <property type="entry name" value="HlyD-like secretion proteins"/>
    <property type="match status" value="2"/>
</dbReference>
<dbReference type="Gene3D" id="1.10.287.470">
    <property type="entry name" value="Helix hairpin bin"/>
    <property type="match status" value="1"/>
</dbReference>
<reference evidence="7" key="1">
    <citation type="journal article" date="2021" name="PeerJ">
        <title>Extensive microbial diversity within the chicken gut microbiome revealed by metagenomics and culture.</title>
        <authorList>
            <person name="Gilroy R."/>
            <person name="Ravi A."/>
            <person name="Getino M."/>
            <person name="Pursley I."/>
            <person name="Horton D.L."/>
            <person name="Alikhan N.F."/>
            <person name="Baker D."/>
            <person name="Gharbi K."/>
            <person name="Hall N."/>
            <person name="Watson M."/>
            <person name="Adriaenssens E.M."/>
            <person name="Foster-Nyarko E."/>
            <person name="Jarju S."/>
            <person name="Secka A."/>
            <person name="Antonio M."/>
            <person name="Oren A."/>
            <person name="Chaudhuri R.R."/>
            <person name="La Ragione R."/>
            <person name="Hildebrand F."/>
            <person name="Pallen M.J."/>
        </authorList>
    </citation>
    <scope>NUCLEOTIDE SEQUENCE</scope>
    <source>
        <strain evidence="7">ChiBcec16-3735</strain>
    </source>
</reference>
<dbReference type="InterPro" id="IPR058647">
    <property type="entry name" value="BSH_CzcB-like"/>
</dbReference>
<dbReference type="AlphaFoldDB" id="A0A9D2FGC7"/>
<dbReference type="PANTHER" id="PTHR32347:SF14">
    <property type="entry name" value="EFFLUX SYSTEM COMPONENT YKNX-RELATED"/>
    <property type="match status" value="1"/>
</dbReference>
<feature type="domain" description="CzcB-like barrel-sandwich hybrid" evidence="5">
    <location>
        <begin position="282"/>
        <end position="370"/>
    </location>
</feature>